<evidence type="ECO:0000256" key="2">
    <source>
        <dbReference type="ARBA" id="ARBA00010869"/>
    </source>
</evidence>
<evidence type="ECO:0000256" key="6">
    <source>
        <dbReference type="ARBA" id="ARBA00049406"/>
    </source>
</evidence>
<dbReference type="GO" id="GO:0006567">
    <property type="term" value="P:L-threonine catabolic process"/>
    <property type="evidence" value="ECO:0007669"/>
    <property type="project" value="TreeGrafter"/>
</dbReference>
<protein>
    <recommendedName>
        <fullName evidence="3">L-serine ammonia-lyase</fullName>
        <ecNumber evidence="3">4.3.1.17</ecNumber>
    </recommendedName>
</protein>
<dbReference type="EC" id="4.3.1.17" evidence="3"/>
<dbReference type="AlphaFoldDB" id="A0A023BV09"/>
<dbReference type="STRING" id="1317122.ATO12_17725"/>
<evidence type="ECO:0000256" key="1">
    <source>
        <dbReference type="ARBA" id="ARBA00001933"/>
    </source>
</evidence>
<dbReference type="Gene3D" id="3.40.50.1100">
    <property type="match status" value="2"/>
</dbReference>
<dbReference type="SUPFAM" id="SSF53686">
    <property type="entry name" value="Tryptophan synthase beta subunit-like PLP-dependent enzymes"/>
    <property type="match status" value="1"/>
</dbReference>
<dbReference type="RefSeq" id="WP_034242562.1">
    <property type="nucleotide sequence ID" value="NZ_AQRA01000005.1"/>
</dbReference>
<evidence type="ECO:0000313" key="8">
    <source>
        <dbReference type="EMBL" id="EZH73774.1"/>
    </source>
</evidence>
<comment type="cofactor">
    <cofactor evidence="1">
        <name>pyridoxal 5'-phosphate</name>
        <dbReference type="ChEBI" id="CHEBI:597326"/>
    </cofactor>
</comment>
<dbReference type="eggNOG" id="COG1171">
    <property type="taxonomic scope" value="Bacteria"/>
</dbReference>
<dbReference type="InterPro" id="IPR050147">
    <property type="entry name" value="Ser/Thr_Dehydratase"/>
</dbReference>
<keyword evidence="9" id="KW-1185">Reference proteome</keyword>
<evidence type="ECO:0000313" key="9">
    <source>
        <dbReference type="Proteomes" id="UP000023541"/>
    </source>
</evidence>
<dbReference type="InterPro" id="IPR000634">
    <property type="entry name" value="Ser/Thr_deHydtase_PyrdxlP-BS"/>
</dbReference>
<proteinExistence type="inferred from homology"/>
<evidence type="ECO:0000259" key="7">
    <source>
        <dbReference type="Pfam" id="PF00291"/>
    </source>
</evidence>
<dbReference type="PANTHER" id="PTHR48078:SF2">
    <property type="entry name" value="CATABOLIC L-SERINE_THREONINE DEHYDRATASE"/>
    <property type="match status" value="1"/>
</dbReference>
<evidence type="ECO:0000256" key="3">
    <source>
        <dbReference type="ARBA" id="ARBA00012093"/>
    </source>
</evidence>
<organism evidence="8 9">
    <name type="scientific">Aquimarina atlantica</name>
    <dbReference type="NCBI Taxonomy" id="1317122"/>
    <lineage>
        <taxon>Bacteria</taxon>
        <taxon>Pseudomonadati</taxon>
        <taxon>Bacteroidota</taxon>
        <taxon>Flavobacteriia</taxon>
        <taxon>Flavobacteriales</taxon>
        <taxon>Flavobacteriaceae</taxon>
        <taxon>Aquimarina</taxon>
    </lineage>
</organism>
<dbReference type="GO" id="GO:0004794">
    <property type="term" value="F:threonine deaminase activity"/>
    <property type="evidence" value="ECO:0007669"/>
    <property type="project" value="TreeGrafter"/>
</dbReference>
<gene>
    <name evidence="8" type="ORF">ATO12_17725</name>
</gene>
<accession>A0A023BV09</accession>
<dbReference type="PROSITE" id="PS00165">
    <property type="entry name" value="DEHYDRATASE_SER_THR"/>
    <property type="match status" value="1"/>
</dbReference>
<dbReference type="Pfam" id="PF00291">
    <property type="entry name" value="PALP"/>
    <property type="match status" value="1"/>
</dbReference>
<feature type="domain" description="Tryptophan synthase beta chain-like PALP" evidence="7">
    <location>
        <begin position="6"/>
        <end position="292"/>
    </location>
</feature>
<dbReference type="PANTHER" id="PTHR48078">
    <property type="entry name" value="THREONINE DEHYDRATASE, MITOCHONDRIAL-RELATED"/>
    <property type="match status" value="1"/>
</dbReference>
<keyword evidence="4" id="KW-0663">Pyridoxal phosphate</keyword>
<name>A0A023BV09_9FLAO</name>
<dbReference type="Proteomes" id="UP000023541">
    <property type="component" value="Unassembled WGS sequence"/>
</dbReference>
<reference evidence="8 9" key="1">
    <citation type="submission" date="2014-04" db="EMBL/GenBank/DDBJ databases">
        <title>Aquimarina sp. 22II-S11-z7 Genome Sequencing.</title>
        <authorList>
            <person name="Lai Q."/>
        </authorList>
    </citation>
    <scope>NUCLEOTIDE SEQUENCE [LARGE SCALE GENOMIC DNA]</scope>
    <source>
        <strain evidence="8 9">22II-S11-z7</strain>
    </source>
</reference>
<comment type="caution">
    <text evidence="8">The sequence shown here is derived from an EMBL/GenBank/DDBJ whole genome shotgun (WGS) entry which is preliminary data.</text>
</comment>
<comment type="similarity">
    <text evidence="2">Belongs to the serine/threonine dehydratase family.</text>
</comment>
<evidence type="ECO:0000256" key="4">
    <source>
        <dbReference type="ARBA" id="ARBA00022898"/>
    </source>
</evidence>
<dbReference type="OrthoDB" id="9811476at2"/>
<dbReference type="GO" id="GO:0006565">
    <property type="term" value="P:L-serine catabolic process"/>
    <property type="evidence" value="ECO:0007669"/>
    <property type="project" value="TreeGrafter"/>
</dbReference>
<comment type="catalytic activity">
    <reaction evidence="6">
        <text>L-serine = pyruvate + NH4(+)</text>
        <dbReference type="Rhea" id="RHEA:19169"/>
        <dbReference type="ChEBI" id="CHEBI:15361"/>
        <dbReference type="ChEBI" id="CHEBI:28938"/>
        <dbReference type="ChEBI" id="CHEBI:33384"/>
        <dbReference type="EC" id="4.3.1.17"/>
    </reaction>
</comment>
<evidence type="ECO:0000256" key="5">
    <source>
        <dbReference type="ARBA" id="ARBA00023239"/>
    </source>
</evidence>
<dbReference type="GO" id="GO:0030170">
    <property type="term" value="F:pyridoxal phosphate binding"/>
    <property type="evidence" value="ECO:0007669"/>
    <property type="project" value="InterPro"/>
</dbReference>
<sequence>MDHKLYIETPIYSSHKLKREQQKNIFYKLDCYQPTGSFKIRGMEELCRFHFEKGKKNFIASSGGNAGYSLAYVGKHIGVKVKVVVPKTTSAFMINKIANLGAEVEVYGNVWDEAHRYAQKISEETGAVYVSPFDDPLLWKGHSTIIDECAKQIQQPDKIVVSVGGGGLLCGIFEGMKKNGWKSTQVITTETTGAASFYKSWQAKEIIELEEISSIATSLGAKKIAEKSLELASHFNVKPITVSDKEAIDASFNFLDEYNVIVEPACGAALSVPYFYPELITENETVLVIVCGGANTEIKTLLSKK</sequence>
<dbReference type="InterPro" id="IPR036052">
    <property type="entry name" value="TrpB-like_PALP_sf"/>
</dbReference>
<dbReference type="GO" id="GO:0003941">
    <property type="term" value="F:L-serine ammonia-lyase activity"/>
    <property type="evidence" value="ECO:0007669"/>
    <property type="project" value="UniProtKB-EC"/>
</dbReference>
<dbReference type="InterPro" id="IPR001926">
    <property type="entry name" value="TrpB-like_PALP"/>
</dbReference>
<dbReference type="GO" id="GO:0009097">
    <property type="term" value="P:isoleucine biosynthetic process"/>
    <property type="evidence" value="ECO:0007669"/>
    <property type="project" value="TreeGrafter"/>
</dbReference>
<keyword evidence="5" id="KW-0456">Lyase</keyword>
<dbReference type="EMBL" id="AQRA01000005">
    <property type="protein sequence ID" value="EZH73774.1"/>
    <property type="molecule type" value="Genomic_DNA"/>
</dbReference>